<proteinExistence type="predicted"/>
<dbReference type="EMBL" id="QGKY02001925">
    <property type="protein sequence ID" value="KAF2549145.1"/>
    <property type="molecule type" value="Genomic_DNA"/>
</dbReference>
<dbReference type="AlphaFoldDB" id="A0A8S9GS55"/>
<evidence type="ECO:0000256" key="1">
    <source>
        <dbReference type="SAM" id="MobiDB-lite"/>
    </source>
</evidence>
<evidence type="ECO:0000313" key="2">
    <source>
        <dbReference type="EMBL" id="KAF2549145.1"/>
    </source>
</evidence>
<feature type="compositionally biased region" description="Basic and acidic residues" evidence="1">
    <location>
        <begin position="1"/>
        <end position="18"/>
    </location>
</feature>
<sequence>MTIPKDHGNGEEEEEKKSKTPRPSEIISWVEIFPYPMMTTTHHRLTPRHYGRDQISSFLTTKTVKNESSPPPKLLVKTSQLLFLVSHTMDSELNIVVDEHDEAAVVRARYNPPP</sequence>
<name>A0A8S9GS55_BRACR</name>
<reference evidence="2" key="1">
    <citation type="submission" date="2019-12" db="EMBL/GenBank/DDBJ databases">
        <title>Genome sequencing and annotation of Brassica cretica.</title>
        <authorList>
            <person name="Studholme D.J."/>
            <person name="Sarris P.F."/>
        </authorList>
    </citation>
    <scope>NUCLEOTIDE SEQUENCE</scope>
    <source>
        <strain evidence="2">PFS-102/07</strain>
        <tissue evidence="2">Leaf</tissue>
    </source>
</reference>
<feature type="region of interest" description="Disordered" evidence="1">
    <location>
        <begin position="1"/>
        <end position="23"/>
    </location>
</feature>
<gene>
    <name evidence="2" type="ORF">F2Q70_00022765</name>
</gene>
<protein>
    <submittedName>
        <fullName evidence="2">Uncharacterized protein</fullName>
    </submittedName>
</protein>
<accession>A0A8S9GS55</accession>
<organism evidence="2">
    <name type="scientific">Brassica cretica</name>
    <name type="common">Mustard</name>
    <dbReference type="NCBI Taxonomy" id="69181"/>
    <lineage>
        <taxon>Eukaryota</taxon>
        <taxon>Viridiplantae</taxon>
        <taxon>Streptophyta</taxon>
        <taxon>Embryophyta</taxon>
        <taxon>Tracheophyta</taxon>
        <taxon>Spermatophyta</taxon>
        <taxon>Magnoliopsida</taxon>
        <taxon>eudicotyledons</taxon>
        <taxon>Gunneridae</taxon>
        <taxon>Pentapetalae</taxon>
        <taxon>rosids</taxon>
        <taxon>malvids</taxon>
        <taxon>Brassicales</taxon>
        <taxon>Brassicaceae</taxon>
        <taxon>Brassiceae</taxon>
        <taxon>Brassica</taxon>
    </lineage>
</organism>
<comment type="caution">
    <text evidence="2">The sequence shown here is derived from an EMBL/GenBank/DDBJ whole genome shotgun (WGS) entry which is preliminary data.</text>
</comment>